<dbReference type="EMBL" id="CP017449">
    <property type="protein sequence ID" value="AOV18697.1"/>
    <property type="molecule type" value="Genomic_DNA"/>
</dbReference>
<name>A0A1D8KCK9_9GAMM</name>
<geneLocation type="plasmid" evidence="2">
    <name>papv6</name>
</geneLocation>
<dbReference type="AlphaFoldDB" id="A0A1D8KCK9"/>
<dbReference type="Proteomes" id="UP000095342">
    <property type="component" value="Plasmid pAPV6"/>
</dbReference>
<keyword evidence="2" id="KW-1185">Reference proteome</keyword>
<evidence type="ECO:0000313" key="2">
    <source>
        <dbReference type="Proteomes" id="UP000095342"/>
    </source>
</evidence>
<sequence>MMVCNDLSLSNQSLGEWKKERPSWLTARKIGAGMYFLRIQLAHLKEGFKVIEEIKNDPQLSTLITRCDDRTQQSFWELVQFLPNAPKSKEFEQIIGRVRHNLAFHYDESGKMIKMALADRAGRPDARYSSITRGSTAHLWYFKVADDIIDSIVVRQIWNIPRNKNLRVEADHMSDRVHQIFIWFMDFSGEFIWKYCEG</sequence>
<gene>
    <name evidence="1" type="ORF">BJI67_15735</name>
</gene>
<protein>
    <submittedName>
        <fullName evidence="1">Uncharacterized protein</fullName>
    </submittedName>
</protein>
<dbReference type="KEGG" id="aaeo:BJI67_15735"/>
<reference evidence="1 2" key="1">
    <citation type="submission" date="2016-09" db="EMBL/GenBank/DDBJ databases">
        <title>Acidihalobacter prosperus V6 (DSM14174).</title>
        <authorList>
            <person name="Khaleque H.N."/>
            <person name="Ramsay J.P."/>
            <person name="Murphy R.J.T."/>
            <person name="Kaksonen A.H."/>
            <person name="Boxall N.J."/>
            <person name="Watkin E.L.J."/>
        </authorList>
    </citation>
    <scope>NUCLEOTIDE SEQUENCE [LARGE SCALE GENOMIC DNA]</scope>
    <source>
        <strain evidence="1 2">V6</strain>
        <plasmid evidence="2">papv6</plasmid>
    </source>
</reference>
<keyword evidence="1" id="KW-0614">Plasmid</keyword>
<evidence type="ECO:0000313" key="1">
    <source>
        <dbReference type="EMBL" id="AOV18697.1"/>
    </source>
</evidence>
<accession>A0A1D8KCK9</accession>
<organism evidence="1 2">
    <name type="scientific">Acidihalobacter aeolianus</name>
    <dbReference type="NCBI Taxonomy" id="2792603"/>
    <lineage>
        <taxon>Bacteria</taxon>
        <taxon>Pseudomonadati</taxon>
        <taxon>Pseudomonadota</taxon>
        <taxon>Gammaproteobacteria</taxon>
        <taxon>Chromatiales</taxon>
        <taxon>Ectothiorhodospiraceae</taxon>
        <taxon>Acidihalobacter</taxon>
    </lineage>
</organism>
<proteinExistence type="predicted"/>